<sequence>DDVKAHIVNHFTSLFNASDPDNDNGLVNEVIPSLITDRLNTMLTRLPTPEEIKNVVFSLNKDSAPGPDGFGAFFFQTYWSIIKLDVINAVMQFFTSGWIMPNFNSNTVVLIPKTDHADSVNDYRPIAIANFKFKLISKIIADRLSSIMPAITSIQQRGFIKGRSIKDCICLTSEAINMLHNRSFGGNLAIKVDIAKAFDTLQWSFLLRVLKAFGFNQIFCQWIHSILISAKMSISINGKQHGFFNCSRGVRQGDPLSPLLFCLAEEVISRSITKLVRDGKLTLIKGSRHMVVPSHILYADDIMVFCKASSSNIQALSNLFLDYLCRNFWASSQS</sequence>
<dbReference type="CDD" id="cd01650">
    <property type="entry name" value="RT_nLTR_like"/>
    <property type="match status" value="1"/>
</dbReference>
<feature type="domain" description="Reverse transcriptase" evidence="1">
    <location>
        <begin position="92"/>
        <end position="334"/>
    </location>
</feature>
<dbReference type="SUPFAM" id="SSF56672">
    <property type="entry name" value="DNA/RNA polymerases"/>
    <property type="match status" value="1"/>
</dbReference>
<feature type="non-terminal residue" evidence="2">
    <location>
        <position position="1"/>
    </location>
</feature>
<dbReference type="Pfam" id="PF00078">
    <property type="entry name" value="RVT_1"/>
    <property type="match status" value="1"/>
</dbReference>
<keyword evidence="2" id="KW-0695">RNA-directed DNA polymerase</keyword>
<accession>A0A392NIG9</accession>
<evidence type="ECO:0000259" key="1">
    <source>
        <dbReference type="PROSITE" id="PS50878"/>
    </source>
</evidence>
<dbReference type="InterPro" id="IPR000477">
    <property type="entry name" value="RT_dom"/>
</dbReference>
<name>A0A392NIG9_9FABA</name>
<dbReference type="AlphaFoldDB" id="A0A392NIG9"/>
<dbReference type="GO" id="GO:0003964">
    <property type="term" value="F:RNA-directed DNA polymerase activity"/>
    <property type="evidence" value="ECO:0007669"/>
    <property type="project" value="UniProtKB-KW"/>
</dbReference>
<dbReference type="PANTHER" id="PTHR19446">
    <property type="entry name" value="REVERSE TRANSCRIPTASES"/>
    <property type="match status" value="1"/>
</dbReference>
<dbReference type="InterPro" id="IPR043502">
    <property type="entry name" value="DNA/RNA_pol_sf"/>
</dbReference>
<dbReference type="Proteomes" id="UP000265520">
    <property type="component" value="Unassembled WGS sequence"/>
</dbReference>
<evidence type="ECO:0000313" key="2">
    <source>
        <dbReference type="EMBL" id="MCH98274.1"/>
    </source>
</evidence>
<evidence type="ECO:0000313" key="3">
    <source>
        <dbReference type="Proteomes" id="UP000265520"/>
    </source>
</evidence>
<organism evidence="2 3">
    <name type="scientific">Trifolium medium</name>
    <dbReference type="NCBI Taxonomy" id="97028"/>
    <lineage>
        <taxon>Eukaryota</taxon>
        <taxon>Viridiplantae</taxon>
        <taxon>Streptophyta</taxon>
        <taxon>Embryophyta</taxon>
        <taxon>Tracheophyta</taxon>
        <taxon>Spermatophyta</taxon>
        <taxon>Magnoliopsida</taxon>
        <taxon>eudicotyledons</taxon>
        <taxon>Gunneridae</taxon>
        <taxon>Pentapetalae</taxon>
        <taxon>rosids</taxon>
        <taxon>fabids</taxon>
        <taxon>Fabales</taxon>
        <taxon>Fabaceae</taxon>
        <taxon>Papilionoideae</taxon>
        <taxon>50 kb inversion clade</taxon>
        <taxon>NPAAA clade</taxon>
        <taxon>Hologalegina</taxon>
        <taxon>IRL clade</taxon>
        <taxon>Trifolieae</taxon>
        <taxon>Trifolium</taxon>
    </lineage>
</organism>
<keyword evidence="2" id="KW-0548">Nucleotidyltransferase</keyword>
<protein>
    <submittedName>
        <fullName evidence="2">RNA-directed DNA polymerase (Reverse transcriptase)</fullName>
    </submittedName>
</protein>
<dbReference type="PROSITE" id="PS50878">
    <property type="entry name" value="RT_POL"/>
    <property type="match status" value="1"/>
</dbReference>
<proteinExistence type="predicted"/>
<keyword evidence="2" id="KW-0808">Transferase</keyword>
<reference evidence="2 3" key="1">
    <citation type="journal article" date="2018" name="Front. Plant Sci.">
        <title>Red Clover (Trifolium pratense) and Zigzag Clover (T. medium) - A Picture of Genomic Similarities and Differences.</title>
        <authorList>
            <person name="Dluhosova J."/>
            <person name="Istvanek J."/>
            <person name="Nedelnik J."/>
            <person name="Repkova J."/>
        </authorList>
    </citation>
    <scope>NUCLEOTIDE SEQUENCE [LARGE SCALE GENOMIC DNA]</scope>
    <source>
        <strain evidence="3">cv. 10/8</strain>
        <tissue evidence="2">Leaf</tissue>
    </source>
</reference>
<dbReference type="EMBL" id="LXQA010037174">
    <property type="protein sequence ID" value="MCH98274.1"/>
    <property type="molecule type" value="Genomic_DNA"/>
</dbReference>
<comment type="caution">
    <text evidence="2">The sequence shown here is derived from an EMBL/GenBank/DDBJ whole genome shotgun (WGS) entry which is preliminary data.</text>
</comment>
<keyword evidence="3" id="KW-1185">Reference proteome</keyword>